<accession>A0ABY7WJ44</accession>
<proteinExistence type="predicted"/>
<protein>
    <submittedName>
        <fullName evidence="2">Helix-turn-helix domain-containing protein</fullName>
    </submittedName>
</protein>
<dbReference type="SUPFAM" id="SSF46955">
    <property type="entry name" value="Putative DNA-binding domain"/>
    <property type="match status" value="1"/>
</dbReference>
<dbReference type="Pfam" id="PF12728">
    <property type="entry name" value="HTH_17"/>
    <property type="match status" value="1"/>
</dbReference>
<dbReference type="Proteomes" id="UP001221558">
    <property type="component" value="Chromosome"/>
</dbReference>
<evidence type="ECO:0000259" key="1">
    <source>
        <dbReference type="Pfam" id="PF12728"/>
    </source>
</evidence>
<dbReference type="EMBL" id="CP117880">
    <property type="protein sequence ID" value="WDF69203.1"/>
    <property type="molecule type" value="Genomic_DNA"/>
</dbReference>
<feature type="domain" description="Helix-turn-helix" evidence="1">
    <location>
        <begin position="38"/>
        <end position="86"/>
    </location>
</feature>
<gene>
    <name evidence="2" type="ORF">PQ465_02190</name>
</gene>
<sequence length="91" mass="10377">MDVHVLSNQELERFKRELLDEIRSMLSQSTDESTAKQWLRSAEVRKMLGISPGTLQNLRVNGTLPYRKIGGSMFYARQDIERMMKGGCANG</sequence>
<evidence type="ECO:0000313" key="2">
    <source>
        <dbReference type="EMBL" id="WDF69203.1"/>
    </source>
</evidence>
<name>A0ABY7WJ44_9SPHI</name>
<dbReference type="RefSeq" id="WP_274267930.1">
    <property type="nucleotide sequence ID" value="NZ_CP117880.1"/>
</dbReference>
<keyword evidence="3" id="KW-1185">Reference proteome</keyword>
<dbReference type="InterPro" id="IPR041657">
    <property type="entry name" value="HTH_17"/>
</dbReference>
<dbReference type="PANTHER" id="PTHR34585:SF22">
    <property type="entry name" value="HELIX-TURN-HELIX DOMAIN-CONTAINING PROTEIN"/>
    <property type="match status" value="1"/>
</dbReference>
<dbReference type="PANTHER" id="PTHR34585">
    <property type="match status" value="1"/>
</dbReference>
<reference evidence="2 3" key="1">
    <citation type="submission" date="2023-02" db="EMBL/GenBank/DDBJ databases">
        <title>Genome sequence of Sphingobacterium sp. KACC 22765.</title>
        <authorList>
            <person name="Kim S."/>
            <person name="Heo J."/>
            <person name="Kwon S.-W."/>
        </authorList>
    </citation>
    <scope>NUCLEOTIDE SEQUENCE [LARGE SCALE GENOMIC DNA]</scope>
    <source>
        <strain evidence="2 3">KACC 22765</strain>
    </source>
</reference>
<evidence type="ECO:0000313" key="3">
    <source>
        <dbReference type="Proteomes" id="UP001221558"/>
    </source>
</evidence>
<dbReference type="InterPro" id="IPR009061">
    <property type="entry name" value="DNA-bd_dom_put_sf"/>
</dbReference>
<organism evidence="2 3">
    <name type="scientific">Sphingobacterium oryzagri</name>
    <dbReference type="NCBI Taxonomy" id="3025669"/>
    <lineage>
        <taxon>Bacteria</taxon>
        <taxon>Pseudomonadati</taxon>
        <taxon>Bacteroidota</taxon>
        <taxon>Sphingobacteriia</taxon>
        <taxon>Sphingobacteriales</taxon>
        <taxon>Sphingobacteriaceae</taxon>
        <taxon>Sphingobacterium</taxon>
    </lineage>
</organism>